<dbReference type="InterPro" id="IPR006059">
    <property type="entry name" value="SBP"/>
</dbReference>
<evidence type="ECO:0000256" key="5">
    <source>
        <dbReference type="SAM" id="SignalP"/>
    </source>
</evidence>
<sequence length="355" mass="41019">MKKIFSLTFIMAALFILNACTSNALVIYMPKEYISEDLIDAFEQETGIQVALRYFDSNEVLLTNAKVNSYDLIIPSDYAIEELAAGDYLKPLDWDRIDFDKADFSVNLSNAIDQLNTGGFDILEYSLPYFWGTVGLIYNNTKAGLYEDLVEEEWNILNNPDYSKMIYDSSRDAFMAALYANNFEMKNATSTEINVAKNWLIDAYSKSNASIKSDEILSEAIDNNTPYDVAMVYSGDAVYILQENEKYSYFVPTWTNVWIDGYVIPKNTKHEDWAYEFINFMSTYDALLDNATEMGYSPISEAVYQNLYQDEEFNWDNDRIGYAFSVPYTNFEFFRYDVDLKKLMDDAWELVILSN</sequence>
<dbReference type="PANTHER" id="PTHR30222:SF17">
    <property type="entry name" value="SPERMIDINE_PUTRESCINE-BINDING PERIPLASMIC PROTEIN"/>
    <property type="match status" value="1"/>
</dbReference>
<proteinExistence type="predicted"/>
<dbReference type="RefSeq" id="WP_012242424.1">
    <property type="nucleotide sequence ID" value="NZ_JACAOE010000001.1"/>
</dbReference>
<dbReference type="Gene3D" id="3.40.190.10">
    <property type="entry name" value="Periplasmic binding protein-like II"/>
    <property type="match status" value="2"/>
</dbReference>
<evidence type="ECO:0000256" key="1">
    <source>
        <dbReference type="ARBA" id="ARBA00004418"/>
    </source>
</evidence>
<dbReference type="Proteomes" id="UP000315938">
    <property type="component" value="Unassembled WGS sequence"/>
</dbReference>
<accession>A0A553IIN6</accession>
<feature type="signal peptide" evidence="5">
    <location>
        <begin position="1"/>
        <end position="24"/>
    </location>
</feature>
<keyword evidence="2" id="KW-0813">Transport</keyword>
<evidence type="ECO:0000313" key="7">
    <source>
        <dbReference type="Proteomes" id="UP000315938"/>
    </source>
</evidence>
<evidence type="ECO:0000256" key="3">
    <source>
        <dbReference type="ARBA" id="ARBA00022729"/>
    </source>
</evidence>
<dbReference type="GeneID" id="41338653"/>
<comment type="caution">
    <text evidence="6">The sequence shown here is derived from an EMBL/GenBank/DDBJ whole genome shotgun (WGS) entry which is preliminary data.</text>
</comment>
<reference evidence="6 7" key="1">
    <citation type="submission" date="2019-07" db="EMBL/GenBank/DDBJ databases">
        <title>Genome sequence of Acholeplasma laidlawii strain with increased resistance to erythromycin.</title>
        <authorList>
            <person name="Medvedeva E.S."/>
            <person name="Baranova N.B."/>
            <person name="Siniagina M.N."/>
            <person name="Mouzykantov A."/>
            <person name="Chernova O.A."/>
            <person name="Chernov V.M."/>
        </authorList>
    </citation>
    <scope>NUCLEOTIDE SEQUENCE [LARGE SCALE GENOMIC DNA]</scope>
    <source>
        <strain evidence="6 7">PG8REry</strain>
    </source>
</reference>
<name>A0A553IIN6_ACHLA</name>
<dbReference type="SUPFAM" id="SSF53850">
    <property type="entry name" value="Periplasmic binding protein-like II"/>
    <property type="match status" value="1"/>
</dbReference>
<protein>
    <submittedName>
        <fullName evidence="6">ABC transporter substrate-binding protein</fullName>
    </submittedName>
</protein>
<dbReference type="InterPro" id="IPR001188">
    <property type="entry name" value="Sperm_putr-bd"/>
</dbReference>
<dbReference type="GO" id="GO:0019808">
    <property type="term" value="F:polyamine binding"/>
    <property type="evidence" value="ECO:0007669"/>
    <property type="project" value="InterPro"/>
</dbReference>
<keyword evidence="3 5" id="KW-0732">Signal</keyword>
<keyword evidence="4" id="KW-0574">Periplasm</keyword>
<dbReference type="CDD" id="cd13663">
    <property type="entry name" value="PBP2_PotD_PotF_like_2"/>
    <property type="match status" value="1"/>
</dbReference>
<organism evidence="6 7">
    <name type="scientific">Acholeplasma laidlawii</name>
    <dbReference type="NCBI Taxonomy" id="2148"/>
    <lineage>
        <taxon>Bacteria</taxon>
        <taxon>Bacillati</taxon>
        <taxon>Mycoplasmatota</taxon>
        <taxon>Mollicutes</taxon>
        <taxon>Acholeplasmatales</taxon>
        <taxon>Acholeplasmataceae</taxon>
        <taxon>Acholeplasma</taxon>
    </lineage>
</organism>
<dbReference type="GO" id="GO:0042597">
    <property type="term" value="C:periplasmic space"/>
    <property type="evidence" value="ECO:0007669"/>
    <property type="project" value="UniProtKB-SubCell"/>
</dbReference>
<gene>
    <name evidence="6" type="ORF">FNV44_03255</name>
</gene>
<evidence type="ECO:0000256" key="4">
    <source>
        <dbReference type="ARBA" id="ARBA00022764"/>
    </source>
</evidence>
<dbReference type="OMA" id="SNWTEYM"/>
<dbReference type="Pfam" id="PF13416">
    <property type="entry name" value="SBP_bac_8"/>
    <property type="match status" value="1"/>
</dbReference>
<dbReference type="EMBL" id="VKID01000001">
    <property type="protein sequence ID" value="TRY00075.1"/>
    <property type="molecule type" value="Genomic_DNA"/>
</dbReference>
<dbReference type="PANTHER" id="PTHR30222">
    <property type="entry name" value="SPERMIDINE/PUTRESCINE-BINDING PERIPLASMIC PROTEIN"/>
    <property type="match status" value="1"/>
</dbReference>
<feature type="chain" id="PRO_5022674195" evidence="5">
    <location>
        <begin position="25"/>
        <end position="355"/>
    </location>
</feature>
<evidence type="ECO:0000256" key="2">
    <source>
        <dbReference type="ARBA" id="ARBA00022448"/>
    </source>
</evidence>
<comment type="subcellular location">
    <subcellularLocation>
        <location evidence="1">Periplasm</location>
    </subcellularLocation>
</comment>
<dbReference type="PRINTS" id="PR00909">
    <property type="entry name" value="SPERMDNBNDNG"/>
</dbReference>
<evidence type="ECO:0000313" key="6">
    <source>
        <dbReference type="EMBL" id="TRY00075.1"/>
    </source>
</evidence>
<dbReference type="AlphaFoldDB" id="A0A553IIN6"/>
<dbReference type="GO" id="GO:0015846">
    <property type="term" value="P:polyamine transport"/>
    <property type="evidence" value="ECO:0007669"/>
    <property type="project" value="InterPro"/>
</dbReference>